<evidence type="ECO:0000313" key="2">
    <source>
        <dbReference type="EMBL" id="KCB21454.1"/>
    </source>
</evidence>
<evidence type="ECO:0000256" key="1">
    <source>
        <dbReference type="SAM" id="MobiDB-lite"/>
    </source>
</evidence>
<comment type="caution">
    <text evidence="2">The sequence shown here is derived from an EMBL/GenBank/DDBJ whole genome shotgun (WGS) entry which is preliminary data.</text>
</comment>
<reference evidence="2 3" key="1">
    <citation type="submission" date="2014-03" db="EMBL/GenBank/DDBJ databases">
        <title>Genome sequence of Bordetella hinzii.</title>
        <authorList>
            <person name="Register K."/>
            <person name="Harvill E."/>
            <person name="Goodfield L.L."/>
            <person name="Ivanov Y.V."/>
            <person name="Meyer J.A."/>
            <person name="Muse S.J."/>
            <person name="Jacobs N."/>
            <person name="Bendor L."/>
            <person name="Smallridge W.E."/>
            <person name="Brinkac L.M."/>
            <person name="Sanka R."/>
            <person name="Kim M."/>
            <person name="Losada L."/>
        </authorList>
    </citation>
    <scope>NUCLEOTIDE SEQUENCE [LARGE SCALE GENOMIC DNA]</scope>
    <source>
        <strain evidence="2 3">OH87 BAL007II</strain>
    </source>
</reference>
<dbReference type="EMBL" id="JHEM01000033">
    <property type="protein sequence ID" value="KCB21454.1"/>
    <property type="molecule type" value="Genomic_DNA"/>
</dbReference>
<feature type="compositionally biased region" description="Polar residues" evidence="1">
    <location>
        <begin position="60"/>
        <end position="72"/>
    </location>
</feature>
<evidence type="ECO:0000313" key="3">
    <source>
        <dbReference type="Proteomes" id="UP000025748"/>
    </source>
</evidence>
<name>A0ABR4QVR2_9BORD</name>
<sequence length="72" mass="7592">MSVAHPGLLQVNAVCQSSPVGGDGNQYLTIYILRYILLASASRPGAKKNTPRGACRQPQPGVNQCPSNRAKA</sequence>
<dbReference type="Proteomes" id="UP000025748">
    <property type="component" value="Unassembled WGS sequence"/>
</dbReference>
<keyword evidence="3" id="KW-1185">Reference proteome</keyword>
<proteinExistence type="predicted"/>
<organism evidence="2 3">
    <name type="scientific">Bordetella hinzii OH87 BAL007II</name>
    <dbReference type="NCBI Taxonomy" id="1331262"/>
    <lineage>
        <taxon>Bacteria</taxon>
        <taxon>Pseudomonadati</taxon>
        <taxon>Pseudomonadota</taxon>
        <taxon>Betaproteobacteria</taxon>
        <taxon>Burkholderiales</taxon>
        <taxon>Alcaligenaceae</taxon>
        <taxon>Bordetella</taxon>
    </lineage>
</organism>
<accession>A0ABR4QVR2</accession>
<gene>
    <name evidence="2" type="ORF">L544_1424</name>
</gene>
<protein>
    <submittedName>
        <fullName evidence="2">Uncharacterized protein</fullName>
    </submittedName>
</protein>
<feature type="region of interest" description="Disordered" evidence="1">
    <location>
        <begin position="43"/>
        <end position="72"/>
    </location>
</feature>